<dbReference type="Proteomes" id="UP001211689">
    <property type="component" value="Unassembled WGS sequence"/>
</dbReference>
<dbReference type="EMBL" id="JANEWF010000018">
    <property type="protein sequence ID" value="MDA8484605.1"/>
    <property type="molecule type" value="Genomic_DNA"/>
</dbReference>
<evidence type="ECO:0000256" key="1">
    <source>
        <dbReference type="SAM" id="Phobius"/>
    </source>
</evidence>
<proteinExistence type="predicted"/>
<evidence type="ECO:0008006" key="4">
    <source>
        <dbReference type="Google" id="ProtNLM"/>
    </source>
</evidence>
<keyword evidence="1" id="KW-0472">Membrane</keyword>
<keyword evidence="1" id="KW-1133">Transmembrane helix</keyword>
<comment type="caution">
    <text evidence="2">The sequence shown here is derived from an EMBL/GenBank/DDBJ whole genome shotgun (WGS) entry which is preliminary data.</text>
</comment>
<feature type="transmembrane region" description="Helical" evidence="1">
    <location>
        <begin position="90"/>
        <end position="113"/>
    </location>
</feature>
<protein>
    <recommendedName>
        <fullName evidence="4">DUF2523 domain-containing protein</fullName>
    </recommendedName>
</protein>
<feature type="transmembrane region" description="Helical" evidence="1">
    <location>
        <begin position="20"/>
        <end position="39"/>
    </location>
</feature>
<accession>A0ABT4Y6W6</accession>
<name>A0ABT4Y6W6_METRE</name>
<reference evidence="2 3" key="1">
    <citation type="submission" date="2022-07" db="EMBL/GenBank/DDBJ databases">
        <title>Genome Analysis of Selected Gammaproteobacteria from Nigerian Food snails.</title>
        <authorList>
            <person name="Okafor A.C."/>
        </authorList>
    </citation>
    <scope>NUCLEOTIDE SEQUENCE [LARGE SCALE GENOMIC DNA]</scope>
    <source>
        <strain evidence="2 3">Awg 2</strain>
    </source>
</reference>
<evidence type="ECO:0000313" key="3">
    <source>
        <dbReference type="Proteomes" id="UP001211689"/>
    </source>
</evidence>
<keyword evidence="3" id="KW-1185">Reference proteome</keyword>
<feature type="transmembrane region" description="Helical" evidence="1">
    <location>
        <begin position="46"/>
        <end position="70"/>
    </location>
</feature>
<keyword evidence="1" id="KW-0812">Transmembrane</keyword>
<sequence>MGWIIGFLRTLFPRLFSGLGRFLLGFFGPLIAPVMGFIAKFFKKVGILLLVIVAIGTAIEALAFAVSLLFDQIANLGPPWMLEIGRMFVPSNLSFCVTLLVVAKIKSLIFLWVTRLSEKFIHT</sequence>
<evidence type="ECO:0000313" key="2">
    <source>
        <dbReference type="EMBL" id="MDA8484605.1"/>
    </source>
</evidence>
<gene>
    <name evidence="2" type="ORF">NNO07_16150</name>
</gene>
<dbReference type="RefSeq" id="WP_271471305.1">
    <property type="nucleotide sequence ID" value="NZ_JANEWF010000018.1"/>
</dbReference>
<organism evidence="2 3">
    <name type="scientific">Metapseudomonas resinovorans</name>
    <name type="common">Pseudomonas resinovorans</name>
    <dbReference type="NCBI Taxonomy" id="53412"/>
    <lineage>
        <taxon>Bacteria</taxon>
        <taxon>Pseudomonadati</taxon>
        <taxon>Pseudomonadota</taxon>
        <taxon>Gammaproteobacteria</taxon>
        <taxon>Pseudomonadales</taxon>
        <taxon>Pseudomonadaceae</taxon>
        <taxon>Metapseudomonas</taxon>
    </lineage>
</organism>